<dbReference type="CDD" id="cd14695">
    <property type="entry name" value="bZIP_HLF"/>
    <property type="match status" value="1"/>
</dbReference>
<feature type="region of interest" description="Disordered" evidence="1">
    <location>
        <begin position="365"/>
        <end position="526"/>
    </location>
</feature>
<dbReference type="Gene3D" id="1.20.5.170">
    <property type="match status" value="1"/>
</dbReference>
<evidence type="ECO:0000259" key="2">
    <source>
        <dbReference type="Pfam" id="PF07716"/>
    </source>
</evidence>
<dbReference type="SUPFAM" id="SSF57959">
    <property type="entry name" value="Leucine zipper domain"/>
    <property type="match status" value="1"/>
</dbReference>
<name>A0A7R8WCB3_9CRUS</name>
<dbReference type="OrthoDB" id="6626600at2759"/>
<feature type="compositionally biased region" description="Polar residues" evidence="1">
    <location>
        <begin position="427"/>
        <end position="444"/>
    </location>
</feature>
<feature type="region of interest" description="Disordered" evidence="1">
    <location>
        <begin position="1"/>
        <end position="60"/>
    </location>
</feature>
<feature type="compositionally biased region" description="Polar residues" evidence="1">
    <location>
        <begin position="42"/>
        <end position="60"/>
    </location>
</feature>
<feature type="compositionally biased region" description="Pro residues" evidence="1">
    <location>
        <begin position="10"/>
        <end position="24"/>
    </location>
</feature>
<evidence type="ECO:0000256" key="1">
    <source>
        <dbReference type="SAM" id="MobiDB-lite"/>
    </source>
</evidence>
<feature type="compositionally biased region" description="Polar residues" evidence="1">
    <location>
        <begin position="365"/>
        <end position="418"/>
    </location>
</feature>
<feature type="region of interest" description="Disordered" evidence="1">
    <location>
        <begin position="216"/>
        <end position="262"/>
    </location>
</feature>
<gene>
    <name evidence="3" type="ORF">CTOB1V02_LOCUS4645</name>
</gene>
<dbReference type="Pfam" id="PF07716">
    <property type="entry name" value="bZIP_2"/>
    <property type="match status" value="1"/>
</dbReference>
<evidence type="ECO:0000313" key="3">
    <source>
        <dbReference type="EMBL" id="CAD7226730.1"/>
    </source>
</evidence>
<protein>
    <recommendedName>
        <fullName evidence="2">BZIP domain-containing protein</fullName>
    </recommendedName>
</protein>
<feature type="region of interest" description="Disordered" evidence="1">
    <location>
        <begin position="698"/>
        <end position="778"/>
    </location>
</feature>
<sequence length="822" mass="88618">MFEGNLQSPSPQPLPSPLLQPPVHSPVHRVGHLTPPVPAQLYQPQSPAQFNRNQSPAQLNRPQSLAQFNRSQSIAQFNRPQMPAQFNRPQSLAQLNRIQSLAQISLSQSLAHLNQSQSLAHLNQPQLLARLCRPQLLAQLSRLLSPAQGTEASMADLWKMLFATPSAEDRMAAENRMTRSIAAAALQIGQATQQVFRPPPLPSLLATAITNLTTEAQSQVQRTEQEEDGPIDFSLSPANKGKCTTNSQPPPNTSAESSELLSPRHTLITGKRSTAQSTARLNSFSFEVTPSISRKSLTDSSSSAGSGLFLPAPVATWPIPAQPQVQATPTSIGALYSSRKRRRVVTPLPTSFPVIVNHAISRTASSTSGAQAQGPTSHLSNGSQTEATGSLSKSGIQGPGSVQSRGSFSPSINRTHAQTSPSPSTSGTQRQGPIQPHGSSSPSISGAGTQGSLSSTSTSGTERPLPSTDGTHLLQKSPSPSASETQAQRSPSPSTSGTQHSLDSYEEDSDNFENQSLDTPFNGITTRPEFKGEFETLKALQKLYALSSEFGCLSLLSNANIIASESLDPGGGPFIRLDSAPPRTVLPFTRRAGAPPRTVPRPRFSIPVMKLVYYAASQEARWLMTFNDLPDQALFTGVGRNGKRVRPFKAYPADPEIFSSRCIPNDRELTPTERAMLQESSARWEEFKKHTLADISQGLRKRPTIGSNSNVGSSTAGLESTSDGASCAVAPGAGALQSEGHASPRSEGSLAESEEDKAYREKRNKNNLAAKRSRDNRREKEHLLAARLRFLEIERQAYIQELSANVDRLRCSVCRRCWGPLV</sequence>
<proteinExistence type="predicted"/>
<organism evidence="3">
    <name type="scientific">Cyprideis torosa</name>
    <dbReference type="NCBI Taxonomy" id="163714"/>
    <lineage>
        <taxon>Eukaryota</taxon>
        <taxon>Metazoa</taxon>
        <taxon>Ecdysozoa</taxon>
        <taxon>Arthropoda</taxon>
        <taxon>Crustacea</taxon>
        <taxon>Oligostraca</taxon>
        <taxon>Ostracoda</taxon>
        <taxon>Podocopa</taxon>
        <taxon>Podocopida</taxon>
        <taxon>Cytherocopina</taxon>
        <taxon>Cytheroidea</taxon>
        <taxon>Cytherideidae</taxon>
        <taxon>Cyprideis</taxon>
    </lineage>
</organism>
<feature type="compositionally biased region" description="Polar residues" evidence="1">
    <location>
        <begin position="242"/>
        <end position="260"/>
    </location>
</feature>
<feature type="compositionally biased region" description="Low complexity" evidence="1">
    <location>
        <begin position="445"/>
        <end position="461"/>
    </location>
</feature>
<feature type="compositionally biased region" description="Polar residues" evidence="1">
    <location>
        <begin position="705"/>
        <end position="724"/>
    </location>
</feature>
<dbReference type="GO" id="GO:0003700">
    <property type="term" value="F:DNA-binding transcription factor activity"/>
    <property type="evidence" value="ECO:0007669"/>
    <property type="project" value="InterPro"/>
</dbReference>
<feature type="compositionally biased region" description="Polar residues" evidence="1">
    <location>
        <begin position="468"/>
        <end position="502"/>
    </location>
</feature>
<dbReference type="EMBL" id="OB660912">
    <property type="protein sequence ID" value="CAD7226730.1"/>
    <property type="molecule type" value="Genomic_DNA"/>
</dbReference>
<dbReference type="AlphaFoldDB" id="A0A7R8WCB3"/>
<reference evidence="3" key="1">
    <citation type="submission" date="2020-11" db="EMBL/GenBank/DDBJ databases">
        <authorList>
            <person name="Tran Van P."/>
        </authorList>
    </citation>
    <scope>NUCLEOTIDE SEQUENCE</scope>
</reference>
<feature type="domain" description="BZIP" evidence="2">
    <location>
        <begin position="756"/>
        <end position="797"/>
    </location>
</feature>
<accession>A0A7R8WCB3</accession>
<dbReference type="InterPro" id="IPR046347">
    <property type="entry name" value="bZIP_sf"/>
</dbReference>
<feature type="compositionally biased region" description="Polar residues" evidence="1">
    <location>
        <begin position="512"/>
        <end position="525"/>
    </location>
</feature>
<dbReference type="InterPro" id="IPR004827">
    <property type="entry name" value="bZIP"/>
</dbReference>